<organism evidence="1 2">
    <name type="scientific">Candidatus Neomicrothrix subdominans</name>
    <dbReference type="NCBI Taxonomy" id="2954438"/>
    <lineage>
        <taxon>Bacteria</taxon>
        <taxon>Bacillati</taxon>
        <taxon>Actinomycetota</taxon>
        <taxon>Acidimicrobiia</taxon>
        <taxon>Acidimicrobiales</taxon>
        <taxon>Microthrixaceae</taxon>
        <taxon>Candidatus Neomicrothrix</taxon>
    </lineage>
</organism>
<comment type="caution">
    <text evidence="1">The sequence shown here is derived from an EMBL/GenBank/DDBJ whole genome shotgun (WGS) entry which is preliminary data.</text>
</comment>
<proteinExistence type="predicted"/>
<dbReference type="Pfam" id="PF10604">
    <property type="entry name" value="Polyketide_cyc2"/>
    <property type="match status" value="1"/>
</dbReference>
<dbReference type="EMBL" id="JADJZA010000006">
    <property type="protein sequence ID" value="MBK9297059.1"/>
    <property type="molecule type" value="Genomic_DNA"/>
</dbReference>
<dbReference type="CDD" id="cd07821">
    <property type="entry name" value="PYR_PYL_RCAR_like"/>
    <property type="match status" value="1"/>
</dbReference>
<dbReference type="InterPro" id="IPR023393">
    <property type="entry name" value="START-like_dom_sf"/>
</dbReference>
<dbReference type="InterPro" id="IPR019587">
    <property type="entry name" value="Polyketide_cyclase/dehydratase"/>
</dbReference>
<dbReference type="Proteomes" id="UP000727993">
    <property type="component" value="Unassembled WGS sequence"/>
</dbReference>
<accession>A0A936TEU0</accession>
<dbReference type="SUPFAM" id="SSF55961">
    <property type="entry name" value="Bet v1-like"/>
    <property type="match status" value="1"/>
</dbReference>
<name>A0A936TEU0_9ACTN</name>
<reference evidence="1 2" key="1">
    <citation type="submission" date="2020-10" db="EMBL/GenBank/DDBJ databases">
        <title>Connecting structure to function with the recovery of over 1000 high-quality activated sludge metagenome-assembled genomes encoding full-length rRNA genes using long-read sequencing.</title>
        <authorList>
            <person name="Singleton C.M."/>
            <person name="Petriglieri F."/>
            <person name="Kristensen J.M."/>
            <person name="Kirkegaard R.H."/>
            <person name="Michaelsen T.Y."/>
            <person name="Andersen M.H."/>
            <person name="Karst S.M."/>
            <person name="Dueholm M.S."/>
            <person name="Nielsen P.H."/>
            <person name="Albertsen M."/>
        </authorList>
    </citation>
    <scope>NUCLEOTIDE SEQUENCE [LARGE SCALE GENOMIC DNA]</scope>
    <source>
        <strain evidence="1">Lyne_18-Q3-R50-59_MAXAC.006</strain>
    </source>
</reference>
<evidence type="ECO:0000313" key="1">
    <source>
        <dbReference type="EMBL" id="MBK9297059.1"/>
    </source>
</evidence>
<gene>
    <name evidence="1" type="ORF">IPN02_09535</name>
</gene>
<dbReference type="AlphaFoldDB" id="A0A936TEU0"/>
<sequence>MSDNDLIECERVNLDYFNRAPVRVEAAEVIAASPKRIFDVFLDADSWSRWAWPITGVDWTSPMPLEVGSTRTVWMRGPMVGYEEFIAWEPGRRMAFRFNQTIKGGPSAFAEDYLVTDLRDGRSLVEWTMAMTLTGVSARFARFTGPAMGPANRAMLRRFRTYVESNPMLADEASNSSTSTSPTRR</sequence>
<protein>
    <submittedName>
        <fullName evidence="1">SRPBCC family protein</fullName>
    </submittedName>
</protein>
<dbReference type="Gene3D" id="3.30.530.20">
    <property type="match status" value="1"/>
</dbReference>
<evidence type="ECO:0000313" key="2">
    <source>
        <dbReference type="Proteomes" id="UP000727993"/>
    </source>
</evidence>